<feature type="region of interest" description="Disordered" evidence="1">
    <location>
        <begin position="16"/>
        <end position="48"/>
    </location>
</feature>
<feature type="compositionally biased region" description="Polar residues" evidence="1">
    <location>
        <begin position="170"/>
        <end position="179"/>
    </location>
</feature>
<protein>
    <submittedName>
        <fullName evidence="3">Uncharacterized protein</fullName>
    </submittedName>
</protein>
<dbReference type="RefSeq" id="XP_070432566.1">
    <property type="nucleotide sequence ID" value="XM_070576465.1"/>
</dbReference>
<proteinExistence type="predicted"/>
<feature type="compositionally biased region" description="Basic and acidic residues" evidence="1">
    <location>
        <begin position="182"/>
        <end position="192"/>
    </location>
</feature>
<reference evidence="3" key="1">
    <citation type="submission" date="2025-08" db="UniProtKB">
        <authorList>
            <consortium name="RefSeq"/>
        </authorList>
    </citation>
    <scope>IDENTIFICATION</scope>
    <source>
        <tissue evidence="3">Blood</tissue>
    </source>
</reference>
<sequence length="249" mass="26971">MNFLIIRGGRKALGPLGLGGARPGPAPRARPRHPLPGQLWAAPRGRGPRPGASSYLFVWLSVRLSEALAQLTILHQLVKCNRREASSLFGSPEPTGSFSKTPRPREQSPASGKAASLDSNSVTQRGKPPEPSGSFPWGRDRRHDSRGGSRFEPLRKQIIGALSERAQQMRPPSNASFTTADPRADGQADSRPRGAYRAPSARAACLPGAPECEPPGCARCVWMDMRVCPWMVTEQAKVLVHMRLSSPEC</sequence>
<evidence type="ECO:0000256" key="1">
    <source>
        <dbReference type="SAM" id="MobiDB-lite"/>
    </source>
</evidence>
<evidence type="ECO:0000313" key="2">
    <source>
        <dbReference type="Proteomes" id="UP001652662"/>
    </source>
</evidence>
<feature type="compositionally biased region" description="Basic and acidic residues" evidence="1">
    <location>
        <begin position="138"/>
        <end position="155"/>
    </location>
</feature>
<name>A0ABM4KWJ9_EQUPR</name>
<dbReference type="Proteomes" id="UP001652662">
    <property type="component" value="Chromosome 15"/>
</dbReference>
<organism evidence="2 3">
    <name type="scientific">Equus przewalskii</name>
    <name type="common">Przewalski's horse</name>
    <name type="synonym">Equus caballus przewalskii</name>
    <dbReference type="NCBI Taxonomy" id="9798"/>
    <lineage>
        <taxon>Eukaryota</taxon>
        <taxon>Metazoa</taxon>
        <taxon>Chordata</taxon>
        <taxon>Craniata</taxon>
        <taxon>Vertebrata</taxon>
        <taxon>Euteleostomi</taxon>
        <taxon>Mammalia</taxon>
        <taxon>Eutheria</taxon>
        <taxon>Laurasiatheria</taxon>
        <taxon>Perissodactyla</taxon>
        <taxon>Equidae</taxon>
        <taxon>Equus</taxon>
    </lineage>
</organism>
<keyword evidence="2" id="KW-1185">Reference proteome</keyword>
<feature type="region of interest" description="Disordered" evidence="1">
    <location>
        <begin position="86"/>
        <end position="195"/>
    </location>
</feature>
<accession>A0ABM4KWJ9</accession>
<gene>
    <name evidence="3" type="primary">LOC103567563</name>
</gene>
<feature type="compositionally biased region" description="Low complexity" evidence="1">
    <location>
        <begin position="35"/>
        <end position="48"/>
    </location>
</feature>
<evidence type="ECO:0000313" key="3">
    <source>
        <dbReference type="RefSeq" id="XP_070432566.1"/>
    </source>
</evidence>
<dbReference type="GeneID" id="103567563"/>